<evidence type="ECO:0000313" key="9">
    <source>
        <dbReference type="EMBL" id="WEF35665.1"/>
    </source>
</evidence>
<dbReference type="InterPro" id="IPR008927">
    <property type="entry name" value="6-PGluconate_DH-like_C_sf"/>
</dbReference>
<dbReference type="Pfam" id="PF00984">
    <property type="entry name" value="UDPG_MGDP_dh"/>
    <property type="match status" value="1"/>
</dbReference>
<dbReference type="SUPFAM" id="SSF51735">
    <property type="entry name" value="NAD(P)-binding Rossmann-fold domains"/>
    <property type="match status" value="1"/>
</dbReference>
<comment type="catalytic activity">
    <reaction evidence="6 7">
        <text>UDP-alpha-D-glucose + 2 NAD(+) + H2O = UDP-alpha-D-glucuronate + 2 NADH + 3 H(+)</text>
        <dbReference type="Rhea" id="RHEA:23596"/>
        <dbReference type="ChEBI" id="CHEBI:15377"/>
        <dbReference type="ChEBI" id="CHEBI:15378"/>
        <dbReference type="ChEBI" id="CHEBI:57540"/>
        <dbReference type="ChEBI" id="CHEBI:57945"/>
        <dbReference type="ChEBI" id="CHEBI:58052"/>
        <dbReference type="ChEBI" id="CHEBI:58885"/>
        <dbReference type="EC" id="1.1.1.22"/>
    </reaction>
</comment>
<dbReference type="InterPro" id="IPR014027">
    <property type="entry name" value="UDP-Glc/GDP-Man_DH_C"/>
</dbReference>
<dbReference type="InterPro" id="IPR036220">
    <property type="entry name" value="UDP-Glc/GDP-Man_DH_C_sf"/>
</dbReference>
<evidence type="ECO:0000256" key="2">
    <source>
        <dbReference type="ARBA" id="ARBA00006601"/>
    </source>
</evidence>
<dbReference type="PANTHER" id="PTHR43750:SF1">
    <property type="entry name" value="GDP-MANNOSE 6-DEHYDROGENASE"/>
    <property type="match status" value="1"/>
</dbReference>
<evidence type="ECO:0000256" key="5">
    <source>
        <dbReference type="ARBA" id="ARBA00023027"/>
    </source>
</evidence>
<keyword evidence="10" id="KW-1185">Reference proteome</keyword>
<dbReference type="PIRSF" id="PIRSF500134">
    <property type="entry name" value="UDPglc_DH_bac"/>
    <property type="match status" value="1"/>
</dbReference>
<accession>A0ABY8BIJ7</accession>
<dbReference type="PIRSF" id="PIRSF000124">
    <property type="entry name" value="UDPglc_GDPman_dh"/>
    <property type="match status" value="1"/>
</dbReference>
<dbReference type="EC" id="1.1.1.22" evidence="3 7"/>
<dbReference type="InterPro" id="IPR028357">
    <property type="entry name" value="UDPglc_DH_bac"/>
</dbReference>
<proteinExistence type="inferred from homology"/>
<dbReference type="Gene3D" id="3.40.50.720">
    <property type="entry name" value="NAD(P)-binding Rossmann-like Domain"/>
    <property type="match status" value="2"/>
</dbReference>
<dbReference type="PANTHER" id="PTHR43750">
    <property type="entry name" value="UDP-GLUCOSE 6-DEHYDROGENASE TUAD"/>
    <property type="match status" value="1"/>
</dbReference>
<dbReference type="InterPro" id="IPR036291">
    <property type="entry name" value="NAD(P)-bd_dom_sf"/>
</dbReference>
<dbReference type="InterPro" id="IPR014026">
    <property type="entry name" value="UDP-Glc/GDP-Man_DH_dimer"/>
</dbReference>
<dbReference type="SMART" id="SM00984">
    <property type="entry name" value="UDPG_MGDP_dh_C"/>
    <property type="match status" value="1"/>
</dbReference>
<dbReference type="Gene3D" id="1.20.5.170">
    <property type="match status" value="1"/>
</dbReference>
<keyword evidence="5 7" id="KW-0520">NAD</keyword>
<dbReference type="Pfam" id="PF03721">
    <property type="entry name" value="UDPG_MGDP_dh_N"/>
    <property type="match status" value="1"/>
</dbReference>
<dbReference type="NCBIfam" id="TIGR03026">
    <property type="entry name" value="NDP-sugDHase"/>
    <property type="match status" value="1"/>
</dbReference>
<dbReference type="InterPro" id="IPR017476">
    <property type="entry name" value="UDP-Glc/GDP-Man"/>
</dbReference>
<evidence type="ECO:0000313" key="10">
    <source>
        <dbReference type="Proteomes" id="UP001216510"/>
    </source>
</evidence>
<evidence type="ECO:0000259" key="8">
    <source>
        <dbReference type="SMART" id="SM00984"/>
    </source>
</evidence>
<dbReference type="EMBL" id="CP119083">
    <property type="protein sequence ID" value="WEF35665.1"/>
    <property type="molecule type" value="Genomic_DNA"/>
</dbReference>
<gene>
    <name evidence="9" type="ORF">PX653_13240</name>
</gene>
<comment type="similarity">
    <text evidence="2 7">Belongs to the UDP-glucose/GDP-mannose dehydrogenase family.</text>
</comment>
<evidence type="ECO:0000256" key="6">
    <source>
        <dbReference type="ARBA" id="ARBA00047473"/>
    </source>
</evidence>
<sequence>MKISIFGLGYVGAVSAGCLATDGHDVIGVDPNRTKVDLINQGTTPIIEKDIGEMISKTVKDGMLRATTDVRDAVLNTDMSLICVGTPSQLNGNLDLSHVRKVCEQIGEAIKEKDSFHVVVARSTMLPGSMRAVVIPTLEAASGKKAGVDFGVCNNPEFLREGTAVYDYYHPPKTVVGETDERAGEMLVKLYEKMEAPLVRTDVETAEMVKYTDNTWHAVKVAFANEIGNICKAVGIDGHKVMEIFCQDTKLNLSPYYMKPGFAFGGSCLPKDVRALTYKARSLDLELPLLDSILPSNRKQVEKGVNMIVDKGNRKVGILGFSFKAGTDDLRESPLVDVIEHLLGKGYELKLYDKNVNLAALTGANQDYILNHIPHISKLMVNSMAEVLAFADTVVIGNGAAEFKEVPALLKDGQVIVDLVRISKEQSGGQYDGICW</sequence>
<dbReference type="SUPFAM" id="SSF52413">
    <property type="entry name" value="UDP-glucose/GDP-mannose dehydrogenase C-terminal domain"/>
    <property type="match status" value="1"/>
</dbReference>
<dbReference type="PROSITE" id="PS51257">
    <property type="entry name" value="PROKAR_LIPOPROTEIN"/>
    <property type="match status" value="1"/>
</dbReference>
<name>A0ABY8BIJ7_9BURK</name>
<keyword evidence="4 7" id="KW-0560">Oxidoreductase</keyword>
<evidence type="ECO:0000256" key="3">
    <source>
        <dbReference type="ARBA" id="ARBA00012954"/>
    </source>
</evidence>
<evidence type="ECO:0000256" key="1">
    <source>
        <dbReference type="ARBA" id="ARBA00004701"/>
    </source>
</evidence>
<evidence type="ECO:0000256" key="4">
    <source>
        <dbReference type="ARBA" id="ARBA00023002"/>
    </source>
</evidence>
<protein>
    <recommendedName>
        <fullName evidence="3 7">UDP-glucose 6-dehydrogenase</fullName>
        <ecNumber evidence="3 7">1.1.1.22</ecNumber>
    </recommendedName>
</protein>
<dbReference type="Pfam" id="PF03720">
    <property type="entry name" value="UDPG_MGDP_dh_C"/>
    <property type="match status" value="1"/>
</dbReference>
<comment type="pathway">
    <text evidence="1">Nucleotide-sugar biosynthesis; UDP-alpha-D-glucuronate biosynthesis; UDP-alpha-D-glucuronate from UDP-alpha-D-glucose: step 1/1.</text>
</comment>
<dbReference type="Proteomes" id="UP001216510">
    <property type="component" value="Chromosome"/>
</dbReference>
<dbReference type="RefSeq" id="WP_277418313.1">
    <property type="nucleotide sequence ID" value="NZ_CP119083.1"/>
</dbReference>
<reference evidence="9 10" key="1">
    <citation type="submission" date="2023-02" db="EMBL/GenBank/DDBJ databases">
        <title>Gemone sequence of Telluria chitinolytica ACM 3522T.</title>
        <authorList>
            <person name="Frediansyah A."/>
            <person name="Miess H."/>
            <person name="Gross H."/>
        </authorList>
    </citation>
    <scope>NUCLEOTIDE SEQUENCE [LARGE SCALE GENOMIC DNA]</scope>
    <source>
        <strain evidence="9 10">ACM 3522</strain>
    </source>
</reference>
<feature type="domain" description="UDP-glucose/GDP-mannose dehydrogenase C-terminal" evidence="8">
    <location>
        <begin position="317"/>
        <end position="425"/>
    </location>
</feature>
<evidence type="ECO:0000256" key="7">
    <source>
        <dbReference type="PIRNR" id="PIRNR000124"/>
    </source>
</evidence>
<dbReference type="SUPFAM" id="SSF48179">
    <property type="entry name" value="6-phosphogluconate dehydrogenase C-terminal domain-like"/>
    <property type="match status" value="1"/>
</dbReference>
<organism evidence="9 10">
    <name type="scientific">Pseudoduganella chitinolytica</name>
    <dbReference type="NCBI Taxonomy" id="34070"/>
    <lineage>
        <taxon>Bacteria</taxon>
        <taxon>Pseudomonadati</taxon>
        <taxon>Pseudomonadota</taxon>
        <taxon>Betaproteobacteria</taxon>
        <taxon>Burkholderiales</taxon>
        <taxon>Oxalobacteraceae</taxon>
        <taxon>Telluria group</taxon>
        <taxon>Pseudoduganella</taxon>
    </lineage>
</organism>
<dbReference type="InterPro" id="IPR001732">
    <property type="entry name" value="UDP-Glc/GDP-Man_DH_N"/>
</dbReference>